<dbReference type="PROSITE" id="PS00061">
    <property type="entry name" value="ADH_SHORT"/>
    <property type="match status" value="1"/>
</dbReference>
<dbReference type="OMA" id="SLSKWGM"/>
<evidence type="ECO:0008006" key="7">
    <source>
        <dbReference type="Google" id="ProtNLM"/>
    </source>
</evidence>
<comment type="similarity">
    <text evidence="1 3">Belongs to the short-chain dehydrogenases/reductases (SDR) family.</text>
</comment>
<dbReference type="GO" id="GO:0016491">
    <property type="term" value="F:oxidoreductase activity"/>
    <property type="evidence" value="ECO:0007669"/>
    <property type="project" value="UniProtKB-KW"/>
</dbReference>
<evidence type="ECO:0000313" key="6">
    <source>
        <dbReference type="Proteomes" id="UP000472272"/>
    </source>
</evidence>
<dbReference type="InterPro" id="IPR002347">
    <property type="entry name" value="SDR_fam"/>
</dbReference>
<dbReference type="Proteomes" id="UP000472272">
    <property type="component" value="Chromosome 1"/>
</dbReference>
<proteinExistence type="inferred from homology"/>
<dbReference type="PRINTS" id="PR00081">
    <property type="entry name" value="GDHRDH"/>
</dbReference>
<dbReference type="GO" id="GO:0008202">
    <property type="term" value="P:steroid metabolic process"/>
    <property type="evidence" value="ECO:0007669"/>
    <property type="project" value="TreeGrafter"/>
</dbReference>
<dbReference type="PRINTS" id="PR00080">
    <property type="entry name" value="SDRFAMILY"/>
</dbReference>
<dbReference type="PANTHER" id="PTHR43313">
    <property type="entry name" value="SHORT-CHAIN DEHYDROGENASE/REDUCTASE FAMILY 9C"/>
    <property type="match status" value="1"/>
</dbReference>
<sequence>FWLYLLTLLLTTCLYCLKVEGLRGKYIVITGCDSGFGHALAKYLDQKGFRIIAACLSKEGSQELLANTSLSLQTVELDLTDPGSIDKAVEFVRAETEGLYGLVNNAGRSIPMPPTDWMQLDDFYKTLDVNLMGLIGITLKLLPLLKKNKGRIVNVSSVLGRLAFLGGGYCVSKWGVEAFSDTLRRDMHHFGVKVSIIEPGFFKTGVTNIGDIERDLQRLWNQLTPEAKDSYGKKYFLDYLRLQRLSMRRLCDPDVSKVTKCMEHALTAKYPRTRYGVGWDAKLLWLPLSYAPTFLSDLSHFFPLHHFISLKLNTFQ</sequence>
<dbReference type="FunFam" id="3.40.50.720:FF:000074">
    <property type="entry name" value="Retinol dehydrogenase type 1"/>
    <property type="match status" value="1"/>
</dbReference>
<feature type="signal peptide" evidence="4">
    <location>
        <begin position="1"/>
        <end position="21"/>
    </location>
</feature>
<feature type="chain" id="PRO_5025621357" description="Retinol dehydrogenase 1" evidence="4">
    <location>
        <begin position="22"/>
        <end position="316"/>
    </location>
</feature>
<dbReference type="Pfam" id="PF00106">
    <property type="entry name" value="adh_short"/>
    <property type="match status" value="1"/>
</dbReference>
<name>A0A670JQY0_PODMU</name>
<evidence type="ECO:0000256" key="2">
    <source>
        <dbReference type="ARBA" id="ARBA00023002"/>
    </source>
</evidence>
<dbReference type="SUPFAM" id="SSF51735">
    <property type="entry name" value="NAD(P)-binding Rossmann-fold domains"/>
    <property type="match status" value="1"/>
</dbReference>
<dbReference type="GeneTree" id="ENSGT00940000164857"/>
<organism evidence="5 6">
    <name type="scientific">Podarcis muralis</name>
    <name type="common">Wall lizard</name>
    <name type="synonym">Lacerta muralis</name>
    <dbReference type="NCBI Taxonomy" id="64176"/>
    <lineage>
        <taxon>Eukaryota</taxon>
        <taxon>Metazoa</taxon>
        <taxon>Chordata</taxon>
        <taxon>Craniata</taxon>
        <taxon>Vertebrata</taxon>
        <taxon>Euteleostomi</taxon>
        <taxon>Lepidosauria</taxon>
        <taxon>Squamata</taxon>
        <taxon>Bifurcata</taxon>
        <taxon>Unidentata</taxon>
        <taxon>Episquamata</taxon>
        <taxon>Laterata</taxon>
        <taxon>Lacertibaenia</taxon>
        <taxon>Lacertidae</taxon>
        <taxon>Podarcis</taxon>
    </lineage>
</organism>
<reference evidence="5" key="2">
    <citation type="submission" date="2025-08" db="UniProtKB">
        <authorList>
            <consortium name="Ensembl"/>
        </authorList>
    </citation>
    <scope>IDENTIFICATION</scope>
</reference>
<evidence type="ECO:0000256" key="3">
    <source>
        <dbReference type="RuleBase" id="RU000363"/>
    </source>
</evidence>
<dbReference type="Gene3D" id="3.40.50.720">
    <property type="entry name" value="NAD(P)-binding Rossmann-like Domain"/>
    <property type="match status" value="1"/>
</dbReference>
<keyword evidence="6" id="KW-1185">Reference proteome</keyword>
<accession>A0A670JQY0</accession>
<dbReference type="InterPro" id="IPR020904">
    <property type="entry name" value="Sc_DH/Rdtase_CS"/>
</dbReference>
<evidence type="ECO:0000256" key="4">
    <source>
        <dbReference type="SAM" id="SignalP"/>
    </source>
</evidence>
<dbReference type="InterPro" id="IPR036291">
    <property type="entry name" value="NAD(P)-bd_dom_sf"/>
</dbReference>
<dbReference type="PANTHER" id="PTHR43313:SF47">
    <property type="entry name" value="RETINOL DEHYDROGENASE 7"/>
    <property type="match status" value="1"/>
</dbReference>
<dbReference type="AlphaFoldDB" id="A0A670JQY0"/>
<keyword evidence="4" id="KW-0732">Signal</keyword>
<evidence type="ECO:0000256" key="1">
    <source>
        <dbReference type="ARBA" id="ARBA00006484"/>
    </source>
</evidence>
<dbReference type="Ensembl" id="ENSPMRT00000027904.1">
    <property type="protein sequence ID" value="ENSPMRP00000026300.1"/>
    <property type="gene ID" value="ENSPMRG00000017012.1"/>
</dbReference>
<protein>
    <recommendedName>
        <fullName evidence="7">Retinol dehydrogenase 1</fullName>
    </recommendedName>
</protein>
<keyword evidence="2" id="KW-0560">Oxidoreductase</keyword>
<reference evidence="5 6" key="1">
    <citation type="journal article" date="2019" name="Proc. Natl. Acad. Sci. U.S.A.">
        <title>Regulatory changes in pterin and carotenoid genes underlie balanced color polymorphisms in the wall lizard.</title>
        <authorList>
            <person name="Andrade P."/>
            <person name="Pinho C."/>
            <person name="Perez I de Lanuza G."/>
            <person name="Afonso S."/>
            <person name="Brejcha J."/>
            <person name="Rubin C.J."/>
            <person name="Wallerman O."/>
            <person name="Pereira P."/>
            <person name="Sabatino S.J."/>
            <person name="Bellati A."/>
            <person name="Pellitteri-Rosa D."/>
            <person name="Bosakova Z."/>
            <person name="Bunikis I."/>
            <person name="Carretero M.A."/>
            <person name="Feiner N."/>
            <person name="Marsik P."/>
            <person name="Pauperio F."/>
            <person name="Salvi D."/>
            <person name="Soler L."/>
            <person name="While G.M."/>
            <person name="Uller T."/>
            <person name="Font E."/>
            <person name="Andersson L."/>
            <person name="Carneiro M."/>
        </authorList>
    </citation>
    <scope>NUCLEOTIDE SEQUENCE</scope>
</reference>
<reference evidence="5" key="3">
    <citation type="submission" date="2025-09" db="UniProtKB">
        <authorList>
            <consortium name="Ensembl"/>
        </authorList>
    </citation>
    <scope>IDENTIFICATION</scope>
</reference>
<evidence type="ECO:0000313" key="5">
    <source>
        <dbReference type="Ensembl" id="ENSPMRP00000026300.1"/>
    </source>
</evidence>